<sequence length="752" mass="85523">MDVNAFKVISPPALRLIKILQTQMDQNIKKSISTRTDIEPTEETVESNDKLVDSFSGLITDDTRVLEDYTPISNFNISENNVQLDNTFVDSSSPTQGTNINISTIHSFLNIRTLSGRRIVDIKYLIDQVQTRHVGGFDCSFVDMDYQSESIYGFQTIITFKCRVCNIKKTLYSERCNETMIPINKAVVNACQTIGIGHSQMSELAASLEMPSLSCNAFHRLQTKVGSILKNSAFDEMKKAGDEERKMALECGNVDSDGIPMCTVVADGQWSKRSYKTKYDALSGVATIIGLKTQKVLFVGIRNKYCVICQKYNSKNIKVPEHECFLNWTKPSTAMEADGVLEGFTKSIEMHGLKYNQLIGDGDSSVTKKLNELSPYGPTFSIKKIECVNHLLRNYSSKLTTLARITKYPIRIRKHILTNILRFRGDVIKAVRHWKYTVGLSKLEKIKEIRKDLLNGPYHRLGQHDNCNKYFCNQLTSNNMNLVPEAENSGMMQEIKNYALRLANNSESLLENKNNNICEQFNAIINKHIAGKRINFSNRGNYNTRVHAAVISFNSKEYLRCIHKKISNFSPGKFGKKYLKNHERILENSSRRRQLFPKKNKNKKPVSNGPDADYGIAEPLSVDFSPEEIEDKKKKFLARLENINVVQIKIDTREQTDSQLWYQERKIRLTASSFGQICKMRPNTSCKNSVYNILYANNVQAKSLQYGKDMEIAARKKAEETMNFTVKPCGLFIDTEFPYLAASPGIVYKIMS</sequence>
<organism evidence="4 5">
    <name type="scientific">Aphis craccivora</name>
    <name type="common">Cowpea aphid</name>
    <dbReference type="NCBI Taxonomy" id="307492"/>
    <lineage>
        <taxon>Eukaryota</taxon>
        <taxon>Metazoa</taxon>
        <taxon>Ecdysozoa</taxon>
        <taxon>Arthropoda</taxon>
        <taxon>Hexapoda</taxon>
        <taxon>Insecta</taxon>
        <taxon>Pterygota</taxon>
        <taxon>Neoptera</taxon>
        <taxon>Paraneoptera</taxon>
        <taxon>Hemiptera</taxon>
        <taxon>Sternorrhyncha</taxon>
        <taxon>Aphidomorpha</taxon>
        <taxon>Aphidoidea</taxon>
        <taxon>Aphididae</taxon>
        <taxon>Aphidini</taxon>
        <taxon>Aphis</taxon>
        <taxon>Aphis</taxon>
    </lineage>
</organism>
<reference evidence="4 5" key="1">
    <citation type="submission" date="2019-08" db="EMBL/GenBank/DDBJ databases">
        <title>Whole genome of Aphis craccivora.</title>
        <authorList>
            <person name="Voronova N.V."/>
            <person name="Shulinski R.S."/>
            <person name="Bandarenka Y.V."/>
            <person name="Zhorov D.G."/>
            <person name="Warner D."/>
        </authorList>
    </citation>
    <scope>NUCLEOTIDE SEQUENCE [LARGE SCALE GENOMIC DNA]</scope>
    <source>
        <strain evidence="4">180601</strain>
        <tissue evidence="4">Whole Body</tissue>
    </source>
</reference>
<evidence type="ECO:0000313" key="5">
    <source>
        <dbReference type="Proteomes" id="UP000478052"/>
    </source>
</evidence>
<gene>
    <name evidence="4" type="ORF">FWK35_00014832</name>
</gene>
<feature type="domain" description="Mutator-like transposase" evidence="3">
    <location>
        <begin position="116"/>
        <end position="472"/>
    </location>
</feature>
<name>A0A6G0YCT5_APHCR</name>
<keyword evidence="5" id="KW-1185">Reference proteome</keyword>
<evidence type="ECO:0000313" key="4">
    <source>
        <dbReference type="EMBL" id="KAF0753314.1"/>
    </source>
</evidence>
<dbReference type="SUPFAM" id="SSF52980">
    <property type="entry name" value="Restriction endonuclease-like"/>
    <property type="match status" value="1"/>
</dbReference>
<dbReference type="PANTHER" id="PTHR46609:SF8">
    <property type="entry name" value="YQAJ VIRAL RECOMBINASE DOMAIN-CONTAINING PROTEIN"/>
    <property type="match status" value="1"/>
</dbReference>
<dbReference type="InterPro" id="IPR051703">
    <property type="entry name" value="NF-kappa-B_Signaling_Reg"/>
</dbReference>
<evidence type="ECO:0000259" key="2">
    <source>
        <dbReference type="Pfam" id="PF09588"/>
    </source>
</evidence>
<dbReference type="PANTHER" id="PTHR46609">
    <property type="entry name" value="EXONUCLEASE, PHAGE-TYPE/RECB, C-TERMINAL DOMAIN-CONTAINING PROTEIN"/>
    <property type="match status" value="1"/>
</dbReference>
<dbReference type="AlphaFoldDB" id="A0A6G0YCT5"/>
<dbReference type="InterPro" id="IPR049012">
    <property type="entry name" value="Mutator_transp_dom"/>
</dbReference>
<accession>A0A6G0YCT5</accession>
<dbReference type="Proteomes" id="UP000478052">
    <property type="component" value="Unassembled WGS sequence"/>
</dbReference>
<dbReference type="CDD" id="cd22343">
    <property type="entry name" value="PDDEXK_lambda_exonuclease-like"/>
    <property type="match status" value="1"/>
</dbReference>
<feature type="compositionally biased region" description="Basic residues" evidence="1">
    <location>
        <begin position="591"/>
        <end position="604"/>
    </location>
</feature>
<dbReference type="InterPro" id="IPR011335">
    <property type="entry name" value="Restrct_endonuc-II-like"/>
</dbReference>
<proteinExistence type="predicted"/>
<dbReference type="GO" id="GO:0006281">
    <property type="term" value="P:DNA repair"/>
    <property type="evidence" value="ECO:0007669"/>
    <property type="project" value="UniProtKB-ARBA"/>
</dbReference>
<feature type="region of interest" description="Disordered" evidence="1">
    <location>
        <begin position="589"/>
        <end position="613"/>
    </location>
</feature>
<evidence type="ECO:0000259" key="3">
    <source>
        <dbReference type="Pfam" id="PF20700"/>
    </source>
</evidence>
<dbReference type="Gene3D" id="3.90.320.10">
    <property type="match status" value="1"/>
</dbReference>
<dbReference type="Pfam" id="PF09588">
    <property type="entry name" value="YqaJ"/>
    <property type="match status" value="1"/>
</dbReference>
<dbReference type="InterPro" id="IPR019080">
    <property type="entry name" value="YqaJ_viral_recombinase"/>
</dbReference>
<feature type="domain" description="YqaJ viral recombinase" evidence="2">
    <location>
        <begin position="661"/>
        <end position="744"/>
    </location>
</feature>
<dbReference type="Pfam" id="PF20700">
    <property type="entry name" value="Mutator"/>
    <property type="match status" value="1"/>
</dbReference>
<dbReference type="OrthoDB" id="6779242at2759"/>
<evidence type="ECO:0000256" key="1">
    <source>
        <dbReference type="SAM" id="MobiDB-lite"/>
    </source>
</evidence>
<protein>
    <submittedName>
        <fullName evidence="4">YqaJ domain-containing protein</fullName>
    </submittedName>
</protein>
<dbReference type="EMBL" id="VUJU01004764">
    <property type="protein sequence ID" value="KAF0753314.1"/>
    <property type="molecule type" value="Genomic_DNA"/>
</dbReference>
<dbReference type="InterPro" id="IPR011604">
    <property type="entry name" value="PDDEXK-like_dom_sf"/>
</dbReference>
<comment type="caution">
    <text evidence="4">The sequence shown here is derived from an EMBL/GenBank/DDBJ whole genome shotgun (WGS) entry which is preliminary data.</text>
</comment>